<dbReference type="EMBL" id="JASCZI010151063">
    <property type="protein sequence ID" value="MED6168433.1"/>
    <property type="molecule type" value="Genomic_DNA"/>
</dbReference>
<accession>A0ABU6V7N9</accession>
<proteinExistence type="predicted"/>
<protein>
    <submittedName>
        <fullName evidence="1">Uncharacterized protein</fullName>
    </submittedName>
</protein>
<dbReference type="Proteomes" id="UP001341840">
    <property type="component" value="Unassembled WGS sequence"/>
</dbReference>
<keyword evidence="2" id="KW-1185">Reference proteome</keyword>
<sequence>MTVAVSEMREDEFCGSQWWRKGAARRVRSGGFKLLSLQLWPSGEELSHQSAPYKRVAVQILPRAEKKK</sequence>
<organism evidence="1 2">
    <name type="scientific">Stylosanthes scabra</name>
    <dbReference type="NCBI Taxonomy" id="79078"/>
    <lineage>
        <taxon>Eukaryota</taxon>
        <taxon>Viridiplantae</taxon>
        <taxon>Streptophyta</taxon>
        <taxon>Embryophyta</taxon>
        <taxon>Tracheophyta</taxon>
        <taxon>Spermatophyta</taxon>
        <taxon>Magnoliopsida</taxon>
        <taxon>eudicotyledons</taxon>
        <taxon>Gunneridae</taxon>
        <taxon>Pentapetalae</taxon>
        <taxon>rosids</taxon>
        <taxon>fabids</taxon>
        <taxon>Fabales</taxon>
        <taxon>Fabaceae</taxon>
        <taxon>Papilionoideae</taxon>
        <taxon>50 kb inversion clade</taxon>
        <taxon>dalbergioids sensu lato</taxon>
        <taxon>Dalbergieae</taxon>
        <taxon>Pterocarpus clade</taxon>
        <taxon>Stylosanthes</taxon>
    </lineage>
</organism>
<name>A0ABU6V7N9_9FABA</name>
<gene>
    <name evidence="1" type="ORF">PIB30_011599</name>
</gene>
<reference evidence="1 2" key="1">
    <citation type="journal article" date="2023" name="Plants (Basel)">
        <title>Bridging the Gap: Combining Genomics and Transcriptomics Approaches to Understand Stylosanthes scabra, an Orphan Legume from the Brazilian Caatinga.</title>
        <authorList>
            <person name="Ferreira-Neto J.R.C."/>
            <person name="da Silva M.D."/>
            <person name="Binneck E."/>
            <person name="de Melo N.F."/>
            <person name="da Silva R.H."/>
            <person name="de Melo A.L.T.M."/>
            <person name="Pandolfi V."/>
            <person name="Bustamante F.O."/>
            <person name="Brasileiro-Vidal A.C."/>
            <person name="Benko-Iseppon A.M."/>
        </authorList>
    </citation>
    <scope>NUCLEOTIDE SEQUENCE [LARGE SCALE GENOMIC DNA]</scope>
    <source>
        <tissue evidence="1">Leaves</tissue>
    </source>
</reference>
<comment type="caution">
    <text evidence="1">The sequence shown here is derived from an EMBL/GenBank/DDBJ whole genome shotgun (WGS) entry which is preliminary data.</text>
</comment>
<evidence type="ECO:0000313" key="2">
    <source>
        <dbReference type="Proteomes" id="UP001341840"/>
    </source>
</evidence>
<evidence type="ECO:0000313" key="1">
    <source>
        <dbReference type="EMBL" id="MED6168433.1"/>
    </source>
</evidence>